<gene>
    <name evidence="1" type="ORF">GCM10023095_26070</name>
</gene>
<dbReference type="EMBL" id="BAABFC010000018">
    <property type="protein sequence ID" value="GAA4502030.1"/>
    <property type="molecule type" value="Genomic_DNA"/>
</dbReference>
<proteinExistence type="predicted"/>
<keyword evidence="2" id="KW-1185">Reference proteome</keyword>
<accession>A0ABP8QG76</accession>
<evidence type="ECO:0000313" key="2">
    <source>
        <dbReference type="Proteomes" id="UP001501321"/>
    </source>
</evidence>
<evidence type="ECO:0008006" key="3">
    <source>
        <dbReference type="Google" id="ProtNLM"/>
    </source>
</evidence>
<comment type="caution">
    <text evidence="1">The sequence shown here is derived from an EMBL/GenBank/DDBJ whole genome shotgun (WGS) entry which is preliminary data.</text>
</comment>
<sequence length="659" mass="72673">MSLQLDEGQCGLTGLPFLSADNDTRVNLALLAEADGHFLLPSALPVPFSLDQLNPEVETVAPTERLTALAQSLGVTPAAVSEADTRSQGWLAGRCSLNRLTTTEPFLTALQQDGALSAADRLSLAQARLAMVGLCQADTLPGLQDLPSEGAAAPYADYLRGARAFYLADFDEADRRFATLAAQPAGWLAQTARYLLARVAINRAQVSAADEYGFYDLSRVDKAALQQAGERLDAYLAEYPQGLYADSARGLYRRVAWLMGDDGALTQQYLSRLQQSPVPFSLFDEIDNKLLAAPDKPMAAPPFILVQDLRLMRAISEWETRWQPLHSEQLATQQAEFAAAGWQAYWDYLQLAQRYYVQKDLAGVLSLTAQTPADLPAVLQFSRQVLRGMALMGLGRWPEAEQHWRQLRQGRVSEAQGKLLDLALAMTLERADQLDNLFAADSGLTDPRLREPLLRFSAAAPLLRQLAQNKQLPREQRNTALFTLLYKDLTRGHYADFLQDKLLMGPALGQEPFTFTAFGKLPRPDGYACPALDETVASLAKAANPRALNCLGDLVLQQGWDDSPLGDKPDQGELGGAPDRFAGQVQGRLSWYRQVIADTQAPAEDRSYALYRAINCFASSGYNHCGSEEIAKAERKAWFQTLKGTYGKTPWAAKQKYYW</sequence>
<protein>
    <recommendedName>
        <fullName evidence="3">Outer membrane assembly lipoprotein YfiO</fullName>
    </recommendedName>
</protein>
<dbReference type="Proteomes" id="UP001501321">
    <property type="component" value="Unassembled WGS sequence"/>
</dbReference>
<dbReference type="RefSeq" id="WP_345013832.1">
    <property type="nucleotide sequence ID" value="NZ_BAABFC010000018.1"/>
</dbReference>
<organism evidence="1 2">
    <name type="scientific">Pseudaeromonas paramecii</name>
    <dbReference type="NCBI Taxonomy" id="2138166"/>
    <lineage>
        <taxon>Bacteria</taxon>
        <taxon>Pseudomonadati</taxon>
        <taxon>Pseudomonadota</taxon>
        <taxon>Gammaproteobacteria</taxon>
        <taxon>Aeromonadales</taxon>
        <taxon>Aeromonadaceae</taxon>
        <taxon>Pseudaeromonas</taxon>
    </lineage>
</organism>
<name>A0ABP8QG76_9GAMM</name>
<evidence type="ECO:0000313" key="1">
    <source>
        <dbReference type="EMBL" id="GAA4502030.1"/>
    </source>
</evidence>
<reference evidence="2" key="1">
    <citation type="journal article" date="2019" name="Int. J. Syst. Evol. Microbiol.">
        <title>The Global Catalogue of Microorganisms (GCM) 10K type strain sequencing project: providing services to taxonomists for standard genome sequencing and annotation.</title>
        <authorList>
            <consortium name="The Broad Institute Genomics Platform"/>
            <consortium name="The Broad Institute Genome Sequencing Center for Infectious Disease"/>
            <person name="Wu L."/>
            <person name="Ma J."/>
        </authorList>
    </citation>
    <scope>NUCLEOTIDE SEQUENCE [LARGE SCALE GENOMIC DNA]</scope>
    <source>
        <strain evidence="2">JCM 32226</strain>
    </source>
</reference>